<evidence type="ECO:0000313" key="2">
    <source>
        <dbReference type="EMBL" id="OLY79215.1"/>
    </source>
</evidence>
<name>A0A1R0GQQ3_9FUNG</name>
<evidence type="ECO:0000313" key="3">
    <source>
        <dbReference type="Proteomes" id="UP000187455"/>
    </source>
</evidence>
<protein>
    <submittedName>
        <fullName evidence="2">Uncharacterized protein</fullName>
    </submittedName>
</protein>
<keyword evidence="3" id="KW-1185">Reference proteome</keyword>
<organism evidence="2 3">
    <name type="scientific">Smittium mucronatum</name>
    <dbReference type="NCBI Taxonomy" id="133383"/>
    <lineage>
        <taxon>Eukaryota</taxon>
        <taxon>Fungi</taxon>
        <taxon>Fungi incertae sedis</taxon>
        <taxon>Zoopagomycota</taxon>
        <taxon>Kickxellomycotina</taxon>
        <taxon>Harpellomycetes</taxon>
        <taxon>Harpellales</taxon>
        <taxon>Legeriomycetaceae</taxon>
        <taxon>Smittium</taxon>
    </lineage>
</organism>
<feature type="region of interest" description="Disordered" evidence="1">
    <location>
        <begin position="76"/>
        <end position="98"/>
    </location>
</feature>
<dbReference type="AlphaFoldDB" id="A0A1R0GQQ3"/>
<comment type="caution">
    <text evidence="2">The sequence shown here is derived from an EMBL/GenBank/DDBJ whole genome shotgun (WGS) entry which is preliminary data.</text>
</comment>
<gene>
    <name evidence="2" type="ORF">AYI68_g6720</name>
</gene>
<dbReference type="Proteomes" id="UP000187455">
    <property type="component" value="Unassembled WGS sequence"/>
</dbReference>
<accession>A0A1R0GQQ3</accession>
<evidence type="ECO:0000256" key="1">
    <source>
        <dbReference type="SAM" id="MobiDB-lite"/>
    </source>
</evidence>
<dbReference type="EMBL" id="LSSL01004783">
    <property type="protein sequence ID" value="OLY79215.1"/>
    <property type="molecule type" value="Genomic_DNA"/>
</dbReference>
<sequence>MKINLIKSPKKISDASQISEEVLNMHQYIKDYDKDVIINKDNKFRYDLMLIEPKYIENMTTLELEDYFGDDKSSELSDLDFSGSDSDYKKNQKRTRAK</sequence>
<reference evidence="2 3" key="1">
    <citation type="journal article" date="2016" name="Mol. Biol. Evol.">
        <title>Genome-Wide Survey of Gut Fungi (Harpellales) Reveals the First Horizontally Transferred Ubiquitin Gene from a Mosquito Host.</title>
        <authorList>
            <person name="Wang Y."/>
            <person name="White M.M."/>
            <person name="Kvist S."/>
            <person name="Moncalvo J.M."/>
        </authorList>
    </citation>
    <scope>NUCLEOTIDE SEQUENCE [LARGE SCALE GENOMIC DNA]</scope>
    <source>
        <strain evidence="2 3">ALG-7-W6</strain>
    </source>
</reference>
<proteinExistence type="predicted"/>